<evidence type="ECO:0000256" key="1">
    <source>
        <dbReference type="ARBA" id="ARBA00004606"/>
    </source>
</evidence>
<proteinExistence type="inferred from homology"/>
<comment type="similarity">
    <text evidence="2">Belongs to the X(+)/potassium ATPases subunit beta family.</text>
</comment>
<comment type="caution">
    <text evidence="8">The sequence shown here is derived from an EMBL/GenBank/DDBJ whole genome shotgun (WGS) entry which is preliminary data.</text>
</comment>
<comment type="subcellular location">
    <subcellularLocation>
        <location evidence="1">Membrane</location>
        <topology evidence="1">Single-pass type II membrane protein</topology>
    </subcellularLocation>
</comment>
<dbReference type="Gene3D" id="2.60.40.1660">
    <property type="entry name" value="Na, k-atpase alpha subunit"/>
    <property type="match status" value="1"/>
</dbReference>
<evidence type="ECO:0000256" key="4">
    <source>
        <dbReference type="ARBA" id="ARBA00022968"/>
    </source>
</evidence>
<evidence type="ECO:0000256" key="6">
    <source>
        <dbReference type="ARBA" id="ARBA00023136"/>
    </source>
</evidence>
<sequence length="229" mass="25860">MLSVLIFAMINSTVPALTGMQSLLKLNPGLGILPPVDSEGTLVQFTVFDSKQRQYYLDFMQNYLKDYSNSSSNCDFETGTRVNSSIFEPCEFPLYLLGPCADPDRYLNSRGSFCFYLKLNKIYGYLPDIEGNKIHVQCGPANYFDGAFLGLPVYYPSVSTVNGTFGYFSSVAFPYLNQRHYQVPLLAVTFPYVKNNTVVMVSCSVVNMPNQEPFRFDFTIDTHRSIALY</sequence>
<evidence type="ECO:0000256" key="5">
    <source>
        <dbReference type="ARBA" id="ARBA00022989"/>
    </source>
</evidence>
<keyword evidence="9" id="KW-1185">Reference proteome</keyword>
<keyword evidence="6" id="KW-0472">Membrane</keyword>
<dbReference type="InterPro" id="IPR038702">
    <property type="entry name" value="Na/K_ATPase_sub_beta_sf"/>
</dbReference>
<dbReference type="PANTHER" id="PTHR11523">
    <property type="entry name" value="SODIUM/POTASSIUM-DEPENDENT ATPASE BETA SUBUNIT"/>
    <property type="match status" value="1"/>
</dbReference>
<keyword evidence="5" id="KW-1133">Transmembrane helix</keyword>
<protein>
    <submittedName>
        <fullName evidence="8">Sodium/potassium-transporting ATPase subunit beta-3</fullName>
    </submittedName>
</protein>
<name>A0ABR4QJ12_9CEST</name>
<dbReference type="Pfam" id="PF00287">
    <property type="entry name" value="Na_K-ATPase"/>
    <property type="match status" value="1"/>
</dbReference>
<gene>
    <name evidence="8" type="ORF">TcWFU_009874</name>
</gene>
<feature type="signal peptide" evidence="7">
    <location>
        <begin position="1"/>
        <end position="16"/>
    </location>
</feature>
<keyword evidence="4" id="KW-0735">Signal-anchor</keyword>
<keyword evidence="7" id="KW-0732">Signal</keyword>
<evidence type="ECO:0000256" key="2">
    <source>
        <dbReference type="ARBA" id="ARBA00005876"/>
    </source>
</evidence>
<dbReference type="InterPro" id="IPR000402">
    <property type="entry name" value="Na/K_ATPase_sub_beta"/>
</dbReference>
<dbReference type="PANTHER" id="PTHR11523:SF28">
    <property type="entry name" value="NA_K-ATPASE BETA SUBUNIT ISOFORM 4-RELATED"/>
    <property type="match status" value="1"/>
</dbReference>
<dbReference type="Proteomes" id="UP001651158">
    <property type="component" value="Unassembled WGS sequence"/>
</dbReference>
<evidence type="ECO:0000313" key="8">
    <source>
        <dbReference type="EMBL" id="KAL5109517.1"/>
    </source>
</evidence>
<reference evidence="8 9" key="1">
    <citation type="journal article" date="2022" name="Front. Cell. Infect. Microbiol.">
        <title>The Genomes of Two Strains of Taenia crassiceps the Animal Model for the Study of Human Cysticercosis.</title>
        <authorList>
            <person name="Bobes R.J."/>
            <person name="Estrada K."/>
            <person name="Rios-Valencia D.G."/>
            <person name="Calderon-Gallegos A."/>
            <person name="de la Torre P."/>
            <person name="Carrero J.C."/>
            <person name="Sanchez-Flores A."/>
            <person name="Laclette J.P."/>
        </authorList>
    </citation>
    <scope>NUCLEOTIDE SEQUENCE [LARGE SCALE GENOMIC DNA]</scope>
    <source>
        <strain evidence="8">WFUcys</strain>
    </source>
</reference>
<feature type="chain" id="PRO_5046387399" evidence="7">
    <location>
        <begin position="17"/>
        <end position="229"/>
    </location>
</feature>
<organism evidence="8 9">
    <name type="scientific">Taenia crassiceps</name>
    <dbReference type="NCBI Taxonomy" id="6207"/>
    <lineage>
        <taxon>Eukaryota</taxon>
        <taxon>Metazoa</taxon>
        <taxon>Spiralia</taxon>
        <taxon>Lophotrochozoa</taxon>
        <taxon>Platyhelminthes</taxon>
        <taxon>Cestoda</taxon>
        <taxon>Eucestoda</taxon>
        <taxon>Cyclophyllidea</taxon>
        <taxon>Taeniidae</taxon>
        <taxon>Taenia</taxon>
    </lineage>
</organism>
<dbReference type="EMBL" id="JAKROA010000003">
    <property type="protein sequence ID" value="KAL5109517.1"/>
    <property type="molecule type" value="Genomic_DNA"/>
</dbReference>
<evidence type="ECO:0000313" key="9">
    <source>
        <dbReference type="Proteomes" id="UP001651158"/>
    </source>
</evidence>
<keyword evidence="3" id="KW-0812">Transmembrane</keyword>
<evidence type="ECO:0000256" key="7">
    <source>
        <dbReference type="SAM" id="SignalP"/>
    </source>
</evidence>
<accession>A0ABR4QJ12</accession>
<evidence type="ECO:0000256" key="3">
    <source>
        <dbReference type="ARBA" id="ARBA00022692"/>
    </source>
</evidence>